<accession>A0AAV2SCD0</accession>
<evidence type="ECO:0000313" key="2">
    <source>
        <dbReference type="Proteomes" id="UP001497623"/>
    </source>
</evidence>
<feature type="non-terminal residue" evidence="1">
    <location>
        <position position="1"/>
    </location>
</feature>
<dbReference type="EMBL" id="CAXKWB010053913">
    <property type="protein sequence ID" value="CAL4175035.1"/>
    <property type="molecule type" value="Genomic_DNA"/>
</dbReference>
<comment type="caution">
    <text evidence="1">The sequence shown here is derived from an EMBL/GenBank/DDBJ whole genome shotgun (WGS) entry which is preliminary data.</text>
</comment>
<organism evidence="1 2">
    <name type="scientific">Meganyctiphanes norvegica</name>
    <name type="common">Northern krill</name>
    <name type="synonym">Thysanopoda norvegica</name>
    <dbReference type="NCBI Taxonomy" id="48144"/>
    <lineage>
        <taxon>Eukaryota</taxon>
        <taxon>Metazoa</taxon>
        <taxon>Ecdysozoa</taxon>
        <taxon>Arthropoda</taxon>
        <taxon>Crustacea</taxon>
        <taxon>Multicrustacea</taxon>
        <taxon>Malacostraca</taxon>
        <taxon>Eumalacostraca</taxon>
        <taxon>Eucarida</taxon>
        <taxon>Euphausiacea</taxon>
        <taxon>Euphausiidae</taxon>
        <taxon>Meganyctiphanes</taxon>
    </lineage>
</organism>
<dbReference type="AlphaFoldDB" id="A0AAV2SCD0"/>
<name>A0AAV2SCD0_MEGNR</name>
<sequence length="124" mass="13529">TQHSNCRISCRSLLRSTQLHSAMKASTLFVVTLVVLLVVQESFACPVCFAVAGVLGKKLIKNSYYSKCKSRNLPSNLVNECPKFCYGIGLSRGQAQAAAKVYANAFKNGCGLYCGHCEIKKFVK</sequence>
<keyword evidence="2" id="KW-1185">Reference proteome</keyword>
<protein>
    <submittedName>
        <fullName evidence="1">Uncharacterized protein</fullName>
    </submittedName>
</protein>
<evidence type="ECO:0000313" key="1">
    <source>
        <dbReference type="EMBL" id="CAL4175035.1"/>
    </source>
</evidence>
<dbReference type="Proteomes" id="UP001497623">
    <property type="component" value="Unassembled WGS sequence"/>
</dbReference>
<proteinExistence type="predicted"/>
<gene>
    <name evidence="1" type="ORF">MNOR_LOCUS34605</name>
</gene>
<reference evidence="1 2" key="1">
    <citation type="submission" date="2024-05" db="EMBL/GenBank/DDBJ databases">
        <authorList>
            <person name="Wallberg A."/>
        </authorList>
    </citation>
    <scope>NUCLEOTIDE SEQUENCE [LARGE SCALE GENOMIC DNA]</scope>
</reference>